<evidence type="ECO:0000313" key="2">
    <source>
        <dbReference type="EMBL" id="JAD17708.1"/>
    </source>
</evidence>
<protein>
    <submittedName>
        <fullName evidence="2">Uncharacterized protein</fullName>
    </submittedName>
</protein>
<sequence length="91" mass="9447">MASEDFSSLGNFAASTDTTWPSQASEPQRQDSLPLGAVSEDTGERQDAGPSTPDISRPPRKTTISTDSLALPPSPAADTSVSVADAANREQ</sequence>
<reference evidence="2" key="2">
    <citation type="journal article" date="2015" name="Data Brief">
        <title>Shoot transcriptome of the giant reed, Arundo donax.</title>
        <authorList>
            <person name="Barrero R.A."/>
            <person name="Guerrero F.D."/>
            <person name="Moolhuijzen P."/>
            <person name="Goolsby J.A."/>
            <person name="Tidwell J."/>
            <person name="Bellgard S.E."/>
            <person name="Bellgard M.I."/>
        </authorList>
    </citation>
    <scope>NUCLEOTIDE SEQUENCE</scope>
    <source>
        <tissue evidence="2">Shoot tissue taken approximately 20 cm above the soil surface</tissue>
    </source>
</reference>
<evidence type="ECO:0000256" key="1">
    <source>
        <dbReference type="SAM" id="MobiDB-lite"/>
    </source>
</evidence>
<dbReference type="EMBL" id="GBRH01280187">
    <property type="protein sequence ID" value="JAD17708.1"/>
    <property type="molecule type" value="Transcribed_RNA"/>
</dbReference>
<feature type="region of interest" description="Disordered" evidence="1">
    <location>
        <begin position="1"/>
        <end position="91"/>
    </location>
</feature>
<reference evidence="2" key="1">
    <citation type="submission" date="2014-09" db="EMBL/GenBank/DDBJ databases">
        <authorList>
            <person name="Magalhaes I.L.F."/>
            <person name="Oliveira U."/>
            <person name="Santos F.R."/>
            <person name="Vidigal T.H.D.A."/>
            <person name="Brescovit A.D."/>
            <person name="Santos A.J."/>
        </authorList>
    </citation>
    <scope>NUCLEOTIDE SEQUENCE</scope>
    <source>
        <tissue evidence="2">Shoot tissue taken approximately 20 cm above the soil surface</tissue>
    </source>
</reference>
<dbReference type="AlphaFoldDB" id="A0A0A8XY68"/>
<proteinExistence type="predicted"/>
<organism evidence="2">
    <name type="scientific">Arundo donax</name>
    <name type="common">Giant reed</name>
    <name type="synonym">Donax arundinaceus</name>
    <dbReference type="NCBI Taxonomy" id="35708"/>
    <lineage>
        <taxon>Eukaryota</taxon>
        <taxon>Viridiplantae</taxon>
        <taxon>Streptophyta</taxon>
        <taxon>Embryophyta</taxon>
        <taxon>Tracheophyta</taxon>
        <taxon>Spermatophyta</taxon>
        <taxon>Magnoliopsida</taxon>
        <taxon>Liliopsida</taxon>
        <taxon>Poales</taxon>
        <taxon>Poaceae</taxon>
        <taxon>PACMAD clade</taxon>
        <taxon>Arundinoideae</taxon>
        <taxon>Arundineae</taxon>
        <taxon>Arundo</taxon>
    </lineage>
</organism>
<accession>A0A0A8XY68</accession>
<name>A0A0A8XY68_ARUDO</name>
<feature type="compositionally biased region" description="Polar residues" evidence="1">
    <location>
        <begin position="1"/>
        <end position="31"/>
    </location>
</feature>
<feature type="compositionally biased region" description="Low complexity" evidence="1">
    <location>
        <begin position="76"/>
        <end position="91"/>
    </location>
</feature>